<dbReference type="InterPro" id="IPR036691">
    <property type="entry name" value="Endo/exonu/phosph_ase_sf"/>
</dbReference>
<dbReference type="EMBL" id="JADBJN010000004">
    <property type="protein sequence ID" value="KAG5666608.1"/>
    <property type="molecule type" value="Genomic_DNA"/>
</dbReference>
<evidence type="ECO:0000313" key="5">
    <source>
        <dbReference type="EMBL" id="KAG5666608.1"/>
    </source>
</evidence>
<dbReference type="GO" id="GO:0003824">
    <property type="term" value="F:catalytic activity"/>
    <property type="evidence" value="ECO:0007669"/>
    <property type="project" value="InterPro"/>
</dbReference>
<evidence type="ECO:0000256" key="1">
    <source>
        <dbReference type="SAM" id="Coils"/>
    </source>
</evidence>
<dbReference type="SUPFAM" id="SSF56219">
    <property type="entry name" value="DNase I-like"/>
    <property type="match status" value="1"/>
</dbReference>
<dbReference type="InterPro" id="IPR000477">
    <property type="entry name" value="RT_dom"/>
</dbReference>
<reference evidence="5" key="1">
    <citation type="submission" date="2021-03" db="EMBL/GenBank/DDBJ databases">
        <title>Chromosome level genome of the anhydrobiotic midge Polypedilum vanderplanki.</title>
        <authorList>
            <person name="Yoshida Y."/>
            <person name="Kikawada T."/>
            <person name="Gusev O."/>
        </authorList>
    </citation>
    <scope>NUCLEOTIDE SEQUENCE</scope>
    <source>
        <strain evidence="5">NIAS01</strain>
        <tissue evidence="5">Whole body or cell culture</tissue>
    </source>
</reference>
<feature type="coiled-coil region" evidence="1">
    <location>
        <begin position="88"/>
        <end position="122"/>
    </location>
</feature>
<feature type="compositionally biased region" description="Polar residues" evidence="2">
    <location>
        <begin position="13"/>
        <end position="31"/>
    </location>
</feature>
<dbReference type="PANTHER" id="PTHR47510">
    <property type="entry name" value="REVERSE TRANSCRIPTASE DOMAIN-CONTAINING PROTEIN"/>
    <property type="match status" value="1"/>
</dbReference>
<dbReference type="Pfam" id="PF03372">
    <property type="entry name" value="Exo_endo_phos"/>
    <property type="match status" value="1"/>
</dbReference>
<name>A0A9J6BAJ9_POLVA</name>
<evidence type="ECO:0008006" key="7">
    <source>
        <dbReference type="Google" id="ProtNLM"/>
    </source>
</evidence>
<dbReference type="InterPro" id="IPR005135">
    <property type="entry name" value="Endo/exonuclease/phosphatase"/>
</dbReference>
<feature type="domain" description="Reverse transcriptase" evidence="3">
    <location>
        <begin position="826"/>
        <end position="954"/>
    </location>
</feature>
<gene>
    <name evidence="5" type="ORF">PVAND_014624</name>
</gene>
<keyword evidence="6" id="KW-1185">Reference proteome</keyword>
<dbReference type="OrthoDB" id="7764906at2759"/>
<accession>A0A9J6BAJ9</accession>
<dbReference type="AlphaFoldDB" id="A0A9J6BAJ9"/>
<keyword evidence="1" id="KW-0175">Coiled coil</keyword>
<sequence>MEHKMEEDIELAQLTNRNSKTPRSPLSTPSQKRIRSNSEEVSPNKNSLSNALTMDTIKILIFEMGKEISASIKAELNMNNEMMTTSLVNNIKTLHDTMNSNNKKLETEISAINTNISSLDTKFLALEVDLRDTKTKMESIENTTNSAISQVMKNQQHIDNKLQQMIKQSKLDNVIEISGIDRNEIQTSDPKELALKIFSSFSLPVENNDLSNVYKKEIEYTRKTGQTVKASKLCVTFAELDKKIAIMKQKRKIQDSRNIYFNTALTELNSYLLRHAKYLIKRKGLKAWYSDGAELSPPSLQQEKYIFCSNNNYSCFREFKNAYTKQQGLAILQINIRGINKLQKFDKLKTYISQLNNKPDIILIGETKLKNTSPTNIYNFAGYSKFIQCRSNAGSGSGGGLLIFVRKEINIINSFTSSFGRQKSETIEKVKLQLCIQNKNIKILAYYRSPNNNNADEFLQDVETEFQMYDNNTLLIGDTNINTLNDTKLTKTYLNLLTSYNFKLTNNISTRKASGSILDHVVSNFTDSSCVTNYTIVMPPNFTDHTLIMTNIAKIDPPKMRKVKTIQKTDYRRFTEIFRELTNQSNIFSLNNPNDLAEKLVELTKHAIHKSTVSYTIKIKNKFFGWHNERVREAINKKRKIANKLRRSKNNILLKTALRTADLSLKKIISDEKKKYEIQKFSCRNPKKMWKNIDETLGRNKDNEINGLQLNNTFIVDKQLIAETFNTHFTESIEELTKTIPETNNSEALIASSLISSWFIAPPETHEISNIIKTLKNSSSGHDNISTAHVKCINKTVSPILQHLINCIIKSGLYPDSFKIATVIPINKTMIKRIQRCGTEIAANELISEIRKGLDDKCKVTLLLLDLQKAFDIVNRNHLINVLENNGIRGKPLDLIKSYMSNRKQSVKITDKYSQVKDVVHGVVQGSVLGPLLFNLFINDIHKLKLNGKMLILYIAKILYCDHVKLTNGTVIRRVDEAKYLGLIIDKNLNWHSHCDETAKKLSQSAGAIWKLKYKLPQHVKLNIYHTLIESRINYMISVWGSASDTAIKQLQVIQNRSLRNVF</sequence>
<evidence type="ECO:0000259" key="3">
    <source>
        <dbReference type="Pfam" id="PF00078"/>
    </source>
</evidence>
<evidence type="ECO:0000256" key="2">
    <source>
        <dbReference type="SAM" id="MobiDB-lite"/>
    </source>
</evidence>
<feature type="region of interest" description="Disordered" evidence="2">
    <location>
        <begin position="1"/>
        <end position="47"/>
    </location>
</feature>
<dbReference type="PANTHER" id="PTHR47510:SF3">
    <property type="entry name" value="ENDO_EXONUCLEASE_PHOSPHATASE DOMAIN-CONTAINING PROTEIN"/>
    <property type="match status" value="1"/>
</dbReference>
<evidence type="ECO:0000313" key="6">
    <source>
        <dbReference type="Proteomes" id="UP001107558"/>
    </source>
</evidence>
<feature type="domain" description="Endonuclease/exonuclease/phosphatase" evidence="4">
    <location>
        <begin position="333"/>
        <end position="524"/>
    </location>
</feature>
<comment type="caution">
    <text evidence="5">The sequence shown here is derived from an EMBL/GenBank/DDBJ whole genome shotgun (WGS) entry which is preliminary data.</text>
</comment>
<proteinExistence type="predicted"/>
<evidence type="ECO:0000259" key="4">
    <source>
        <dbReference type="Pfam" id="PF03372"/>
    </source>
</evidence>
<protein>
    <recommendedName>
        <fullName evidence="7">Reverse transcriptase domain-containing protein</fullName>
    </recommendedName>
</protein>
<organism evidence="5 6">
    <name type="scientific">Polypedilum vanderplanki</name>
    <name type="common">Sleeping chironomid midge</name>
    <dbReference type="NCBI Taxonomy" id="319348"/>
    <lineage>
        <taxon>Eukaryota</taxon>
        <taxon>Metazoa</taxon>
        <taxon>Ecdysozoa</taxon>
        <taxon>Arthropoda</taxon>
        <taxon>Hexapoda</taxon>
        <taxon>Insecta</taxon>
        <taxon>Pterygota</taxon>
        <taxon>Neoptera</taxon>
        <taxon>Endopterygota</taxon>
        <taxon>Diptera</taxon>
        <taxon>Nematocera</taxon>
        <taxon>Chironomoidea</taxon>
        <taxon>Chironomidae</taxon>
        <taxon>Chironominae</taxon>
        <taxon>Polypedilum</taxon>
        <taxon>Polypedilum</taxon>
    </lineage>
</organism>
<dbReference type="Gene3D" id="3.60.10.10">
    <property type="entry name" value="Endonuclease/exonuclease/phosphatase"/>
    <property type="match status" value="1"/>
</dbReference>
<dbReference type="Pfam" id="PF00078">
    <property type="entry name" value="RVT_1"/>
    <property type="match status" value="1"/>
</dbReference>
<dbReference type="Proteomes" id="UP001107558">
    <property type="component" value="Chromosome 4"/>
</dbReference>